<proteinExistence type="predicted"/>
<keyword evidence="8" id="KW-0479">Metal-binding</keyword>
<dbReference type="GO" id="GO:0003964">
    <property type="term" value="F:RNA-directed DNA polymerase activity"/>
    <property type="evidence" value="ECO:0007669"/>
    <property type="project" value="UniProtKB-KW"/>
</dbReference>
<keyword evidence="1" id="KW-0645">Protease</keyword>
<dbReference type="PANTHER" id="PTHR15503:SF45">
    <property type="entry name" value="RNA-DIRECTED DNA POLYMERASE HOMOLOG"/>
    <property type="match status" value="1"/>
</dbReference>
<evidence type="ECO:0000256" key="4">
    <source>
        <dbReference type="ARBA" id="ARBA00022722"/>
    </source>
</evidence>
<evidence type="ECO:0000256" key="6">
    <source>
        <dbReference type="ARBA" id="ARBA00022801"/>
    </source>
</evidence>
<keyword evidence="4" id="KW-0540">Nuclease</keyword>
<protein>
    <recommendedName>
        <fullName evidence="9">CCHC-type domain-containing protein</fullName>
    </recommendedName>
</protein>
<dbReference type="SUPFAM" id="SSF50630">
    <property type="entry name" value="Acid proteases"/>
    <property type="match status" value="1"/>
</dbReference>
<sequence>MDISAKIDSGIGIMASFDHHINQNPFLDLDPLPLKLSSTDTALTLHRSPRQPPNPKSPVDVGLGFHRSLICEVLGVDDVFKVGLAAYKLEDDALRWWETLKAARGGSAYAATLPWNDFRALFYEQYFTAADSSEYRREYAHIRQRNDESINDFKTRFVRLVSFLGTVAGTREEQIENFKWAVCERDRKFNLNLQFRDINEVVDAVKNLANDKKDRNKFSDDNRKRPRDANNQIQVAPTHAQPLNQHPPQGRDNVPPCTTCGKPHKGVCRFAKGLCFKCGRSGHKIKDCPENDNGKKPARSTAGGRFFALTASDAANAPGMVSGTLYLGERDICVLFDTGAMHSVVSLLFAKYLMIAPTTLDDTLRITTPLDFDIILGMDWLSRHHVTIECQTRRVLLGDSLRPELTYQGTQPRKSLKIISALKAQKFISHGCAGFLASVKAITSDVPNAEPISKAPYRMAPLELKELKEQLQELLELGFIRLSVSPWGAPVLFVKKKDGSMRLCIDYRELNKITIRNRYPLPRIDDLFDQLQGAKCFSKIDLRSGYHQLKIKDSDVSKSAFRTRYGHYEFLVMPFGLTNINMLKLQ</sequence>
<evidence type="ECO:0000313" key="10">
    <source>
        <dbReference type="EMBL" id="KAK9075673.1"/>
    </source>
</evidence>
<evidence type="ECO:0000256" key="7">
    <source>
        <dbReference type="ARBA" id="ARBA00022918"/>
    </source>
</evidence>
<dbReference type="PROSITE" id="PS50158">
    <property type="entry name" value="ZF_CCHC"/>
    <property type="match status" value="1"/>
</dbReference>
<dbReference type="Gene3D" id="2.40.70.10">
    <property type="entry name" value="Acid Proteases"/>
    <property type="match status" value="1"/>
</dbReference>
<dbReference type="Gene3D" id="3.30.70.270">
    <property type="match status" value="1"/>
</dbReference>
<comment type="caution">
    <text evidence="10">The sequence shown here is derived from an EMBL/GenBank/DDBJ whole genome shotgun (WGS) entry which is preliminary data.</text>
</comment>
<dbReference type="GO" id="GO:0008270">
    <property type="term" value="F:zinc ion binding"/>
    <property type="evidence" value="ECO:0007669"/>
    <property type="project" value="UniProtKB-KW"/>
</dbReference>
<dbReference type="InterPro" id="IPR001878">
    <property type="entry name" value="Znf_CCHC"/>
</dbReference>
<keyword evidence="5" id="KW-0255">Endonuclease</keyword>
<organism evidence="10 11">
    <name type="scientific">Deinandra increscens subsp. villosa</name>
    <dbReference type="NCBI Taxonomy" id="3103831"/>
    <lineage>
        <taxon>Eukaryota</taxon>
        <taxon>Viridiplantae</taxon>
        <taxon>Streptophyta</taxon>
        <taxon>Embryophyta</taxon>
        <taxon>Tracheophyta</taxon>
        <taxon>Spermatophyta</taxon>
        <taxon>Magnoliopsida</taxon>
        <taxon>eudicotyledons</taxon>
        <taxon>Gunneridae</taxon>
        <taxon>Pentapetalae</taxon>
        <taxon>asterids</taxon>
        <taxon>campanulids</taxon>
        <taxon>Asterales</taxon>
        <taxon>Asteraceae</taxon>
        <taxon>Asteroideae</taxon>
        <taxon>Heliantheae alliance</taxon>
        <taxon>Madieae</taxon>
        <taxon>Madiinae</taxon>
        <taxon>Deinandra</taxon>
    </lineage>
</organism>
<dbReference type="EMBL" id="JBCNJP010000007">
    <property type="protein sequence ID" value="KAK9075673.1"/>
    <property type="molecule type" value="Genomic_DNA"/>
</dbReference>
<gene>
    <name evidence="10" type="ORF">SSX86_004000</name>
</gene>
<dbReference type="PANTHER" id="PTHR15503">
    <property type="entry name" value="LDOC1 RELATED"/>
    <property type="match status" value="1"/>
</dbReference>
<feature type="domain" description="CCHC-type" evidence="9">
    <location>
        <begin position="275"/>
        <end position="290"/>
    </location>
</feature>
<evidence type="ECO:0000259" key="9">
    <source>
        <dbReference type="PROSITE" id="PS50158"/>
    </source>
</evidence>
<evidence type="ECO:0000256" key="2">
    <source>
        <dbReference type="ARBA" id="ARBA00022679"/>
    </source>
</evidence>
<evidence type="ECO:0000313" key="11">
    <source>
        <dbReference type="Proteomes" id="UP001408789"/>
    </source>
</evidence>
<name>A0AAP0H5J0_9ASTR</name>
<accession>A0AAP0H5J0</accession>
<dbReference type="Pfam" id="PF00078">
    <property type="entry name" value="RVT_1"/>
    <property type="match status" value="1"/>
</dbReference>
<dbReference type="InterPro" id="IPR043128">
    <property type="entry name" value="Rev_trsase/Diguanyl_cyclase"/>
</dbReference>
<dbReference type="Pfam" id="PF00098">
    <property type="entry name" value="zf-CCHC"/>
    <property type="match status" value="1"/>
</dbReference>
<dbReference type="SMART" id="SM00343">
    <property type="entry name" value="ZnF_C2HC"/>
    <property type="match status" value="1"/>
</dbReference>
<dbReference type="InterPro" id="IPR005162">
    <property type="entry name" value="Retrotrans_gag_dom"/>
</dbReference>
<evidence type="ECO:0000256" key="3">
    <source>
        <dbReference type="ARBA" id="ARBA00022695"/>
    </source>
</evidence>
<keyword evidence="2" id="KW-0808">Transferase</keyword>
<dbReference type="Pfam" id="PF08284">
    <property type="entry name" value="RVP_2"/>
    <property type="match status" value="2"/>
</dbReference>
<keyword evidence="8" id="KW-0862">Zinc</keyword>
<evidence type="ECO:0000256" key="5">
    <source>
        <dbReference type="ARBA" id="ARBA00022759"/>
    </source>
</evidence>
<dbReference type="FunFam" id="3.10.10.10:FF:000007">
    <property type="entry name" value="Retrovirus-related Pol polyprotein from transposon 17.6-like Protein"/>
    <property type="match status" value="1"/>
</dbReference>
<dbReference type="GO" id="GO:0003676">
    <property type="term" value="F:nucleic acid binding"/>
    <property type="evidence" value="ECO:0007669"/>
    <property type="project" value="InterPro"/>
</dbReference>
<dbReference type="InterPro" id="IPR000477">
    <property type="entry name" value="RT_dom"/>
</dbReference>
<keyword evidence="6" id="KW-0378">Hydrolase</keyword>
<dbReference type="InterPro" id="IPR021109">
    <property type="entry name" value="Peptidase_aspartic_dom_sf"/>
</dbReference>
<evidence type="ECO:0000256" key="1">
    <source>
        <dbReference type="ARBA" id="ARBA00022670"/>
    </source>
</evidence>
<keyword evidence="3" id="KW-0548">Nucleotidyltransferase</keyword>
<dbReference type="SUPFAM" id="SSF56672">
    <property type="entry name" value="DNA/RNA polymerases"/>
    <property type="match status" value="1"/>
</dbReference>
<dbReference type="Gene3D" id="4.10.60.10">
    <property type="entry name" value="Zinc finger, CCHC-type"/>
    <property type="match status" value="1"/>
</dbReference>
<keyword evidence="11" id="KW-1185">Reference proteome</keyword>
<dbReference type="InterPro" id="IPR043502">
    <property type="entry name" value="DNA/RNA_pol_sf"/>
</dbReference>
<dbReference type="InterPro" id="IPR032567">
    <property type="entry name" value="RTL1-rel"/>
</dbReference>
<dbReference type="Gene3D" id="3.10.10.10">
    <property type="entry name" value="HIV Type 1 Reverse Transcriptase, subunit A, domain 1"/>
    <property type="match status" value="1"/>
</dbReference>
<keyword evidence="7" id="KW-0695">RNA-directed DNA polymerase</keyword>
<dbReference type="AlphaFoldDB" id="A0AAP0H5J0"/>
<reference evidence="10 11" key="1">
    <citation type="submission" date="2024-04" db="EMBL/GenBank/DDBJ databases">
        <title>The reference genome of an endangered Asteraceae, Deinandra increscens subsp. villosa, native to the Central Coast of California.</title>
        <authorList>
            <person name="Guilliams M."/>
            <person name="Hasenstab-Lehman K."/>
            <person name="Meyer R."/>
            <person name="Mcevoy S."/>
        </authorList>
    </citation>
    <scope>NUCLEOTIDE SEQUENCE [LARGE SCALE GENOMIC DNA]</scope>
    <source>
        <tissue evidence="10">Leaf</tissue>
    </source>
</reference>
<keyword evidence="8" id="KW-0863">Zinc-finger</keyword>
<dbReference type="Proteomes" id="UP001408789">
    <property type="component" value="Unassembled WGS sequence"/>
</dbReference>
<dbReference type="GO" id="GO:0008233">
    <property type="term" value="F:peptidase activity"/>
    <property type="evidence" value="ECO:0007669"/>
    <property type="project" value="UniProtKB-KW"/>
</dbReference>
<evidence type="ECO:0000256" key="8">
    <source>
        <dbReference type="PROSITE-ProRule" id="PRU00047"/>
    </source>
</evidence>
<dbReference type="GO" id="GO:0004519">
    <property type="term" value="F:endonuclease activity"/>
    <property type="evidence" value="ECO:0007669"/>
    <property type="project" value="UniProtKB-KW"/>
</dbReference>
<dbReference type="CDD" id="cd01647">
    <property type="entry name" value="RT_LTR"/>
    <property type="match status" value="1"/>
</dbReference>
<dbReference type="GO" id="GO:0006508">
    <property type="term" value="P:proteolysis"/>
    <property type="evidence" value="ECO:0007669"/>
    <property type="project" value="UniProtKB-KW"/>
</dbReference>
<dbReference type="Pfam" id="PF03732">
    <property type="entry name" value="Retrotrans_gag"/>
    <property type="match status" value="1"/>
</dbReference>